<dbReference type="InterPro" id="IPR012677">
    <property type="entry name" value="Nucleotide-bd_a/b_plait_sf"/>
</dbReference>
<reference evidence="2 3" key="1">
    <citation type="journal article" date="2024" name="bioRxiv">
        <title>A reference genome for Trichogramma kaykai: A tiny desert-dwelling parasitoid wasp with competing sex-ratio distorters.</title>
        <authorList>
            <person name="Culotta J."/>
            <person name="Lindsey A.R."/>
        </authorList>
    </citation>
    <scope>NUCLEOTIDE SEQUENCE [LARGE SCALE GENOMIC DNA]</scope>
    <source>
        <strain evidence="2 3">KSX58</strain>
    </source>
</reference>
<protein>
    <recommendedName>
        <fullName evidence="4">RRM domain-containing protein</fullName>
    </recommendedName>
</protein>
<feature type="compositionally biased region" description="Low complexity" evidence="1">
    <location>
        <begin position="62"/>
        <end position="76"/>
    </location>
</feature>
<dbReference type="Gene3D" id="3.30.70.330">
    <property type="match status" value="1"/>
</dbReference>
<accession>A0ABD2W486</accession>
<dbReference type="AlphaFoldDB" id="A0ABD2W486"/>
<feature type="region of interest" description="Disordered" evidence="1">
    <location>
        <begin position="32"/>
        <end position="76"/>
    </location>
</feature>
<dbReference type="Proteomes" id="UP001627154">
    <property type="component" value="Unassembled WGS sequence"/>
</dbReference>
<evidence type="ECO:0000313" key="2">
    <source>
        <dbReference type="EMBL" id="KAL3387890.1"/>
    </source>
</evidence>
<proteinExistence type="predicted"/>
<sequence>MDVNTTYHPEEYTKTITIRYYPYAYPGTMPAPTPAPVTTSPQEPLAPLGVSPTASSQESEIENTVNQNTTQTPNEQNNRIFCTILPSFPTSLIVQKLLEYFAPYGHIEYYNIIKNKQQKPTFAFI</sequence>
<organism evidence="2 3">
    <name type="scientific">Trichogramma kaykai</name>
    <dbReference type="NCBI Taxonomy" id="54128"/>
    <lineage>
        <taxon>Eukaryota</taxon>
        <taxon>Metazoa</taxon>
        <taxon>Ecdysozoa</taxon>
        <taxon>Arthropoda</taxon>
        <taxon>Hexapoda</taxon>
        <taxon>Insecta</taxon>
        <taxon>Pterygota</taxon>
        <taxon>Neoptera</taxon>
        <taxon>Endopterygota</taxon>
        <taxon>Hymenoptera</taxon>
        <taxon>Apocrita</taxon>
        <taxon>Proctotrupomorpha</taxon>
        <taxon>Chalcidoidea</taxon>
        <taxon>Trichogrammatidae</taxon>
        <taxon>Trichogramma</taxon>
    </lineage>
</organism>
<evidence type="ECO:0008006" key="4">
    <source>
        <dbReference type="Google" id="ProtNLM"/>
    </source>
</evidence>
<dbReference type="EMBL" id="JBJJXI010000136">
    <property type="protein sequence ID" value="KAL3387890.1"/>
    <property type="molecule type" value="Genomic_DNA"/>
</dbReference>
<keyword evidence="3" id="KW-1185">Reference proteome</keyword>
<comment type="caution">
    <text evidence="2">The sequence shown here is derived from an EMBL/GenBank/DDBJ whole genome shotgun (WGS) entry which is preliminary data.</text>
</comment>
<dbReference type="SUPFAM" id="SSF54928">
    <property type="entry name" value="RNA-binding domain, RBD"/>
    <property type="match status" value="1"/>
</dbReference>
<name>A0ABD2W486_9HYME</name>
<gene>
    <name evidence="2" type="ORF">TKK_016977</name>
</gene>
<evidence type="ECO:0000256" key="1">
    <source>
        <dbReference type="SAM" id="MobiDB-lite"/>
    </source>
</evidence>
<evidence type="ECO:0000313" key="3">
    <source>
        <dbReference type="Proteomes" id="UP001627154"/>
    </source>
</evidence>
<dbReference type="InterPro" id="IPR035979">
    <property type="entry name" value="RBD_domain_sf"/>
</dbReference>